<evidence type="ECO:0000313" key="2">
    <source>
        <dbReference type="Proteomes" id="UP000271889"/>
    </source>
</evidence>
<protein>
    <submittedName>
        <fullName evidence="1">Uncharacterized protein</fullName>
    </submittedName>
</protein>
<dbReference type="Proteomes" id="UP000271889">
    <property type="component" value="Unassembled WGS sequence"/>
</dbReference>
<accession>A0A3P7PTH5</accession>
<sequence length="82" mass="9448">MLFALEITVRRRRTGVQPALNGIQKTILRCHHRNQLPRFLAGHERWPDSTMEVVFCSKHGPAMGRSGKRIEPVCVYNSRTCM</sequence>
<keyword evidence="2" id="KW-1185">Reference proteome</keyword>
<dbReference type="EMBL" id="UYRV01106381">
    <property type="protein sequence ID" value="VDN22319.1"/>
    <property type="molecule type" value="Genomic_DNA"/>
</dbReference>
<evidence type="ECO:0000313" key="1">
    <source>
        <dbReference type="EMBL" id="VDN22319.1"/>
    </source>
</evidence>
<name>A0A3P7PTH5_CYLGO</name>
<organism evidence="1 2">
    <name type="scientific">Cylicostephanus goldi</name>
    <name type="common">Nematode worm</name>
    <dbReference type="NCBI Taxonomy" id="71465"/>
    <lineage>
        <taxon>Eukaryota</taxon>
        <taxon>Metazoa</taxon>
        <taxon>Ecdysozoa</taxon>
        <taxon>Nematoda</taxon>
        <taxon>Chromadorea</taxon>
        <taxon>Rhabditida</taxon>
        <taxon>Rhabditina</taxon>
        <taxon>Rhabditomorpha</taxon>
        <taxon>Strongyloidea</taxon>
        <taxon>Strongylidae</taxon>
        <taxon>Cylicostephanus</taxon>
    </lineage>
</organism>
<proteinExistence type="predicted"/>
<reference evidence="1 2" key="1">
    <citation type="submission" date="2018-11" db="EMBL/GenBank/DDBJ databases">
        <authorList>
            <consortium name="Pathogen Informatics"/>
        </authorList>
    </citation>
    <scope>NUCLEOTIDE SEQUENCE [LARGE SCALE GENOMIC DNA]</scope>
</reference>
<gene>
    <name evidence="1" type="ORF">CGOC_LOCUS9272</name>
</gene>
<dbReference type="AlphaFoldDB" id="A0A3P7PTH5"/>